<proteinExistence type="predicted"/>
<dbReference type="RefSeq" id="WP_377466781.1">
    <property type="nucleotide sequence ID" value="NZ_JBHUOP010000004.1"/>
</dbReference>
<dbReference type="SUPFAM" id="SSF51735">
    <property type="entry name" value="NAD(P)-binding Rossmann-fold domains"/>
    <property type="match status" value="1"/>
</dbReference>
<accession>A0ABW5XHH2</accession>
<organism evidence="1 2">
    <name type="scientific">Populibacterium corticicola</name>
    <dbReference type="NCBI Taxonomy" id="1812826"/>
    <lineage>
        <taxon>Bacteria</taxon>
        <taxon>Bacillati</taxon>
        <taxon>Actinomycetota</taxon>
        <taxon>Actinomycetes</taxon>
        <taxon>Micrococcales</taxon>
        <taxon>Jonesiaceae</taxon>
        <taxon>Populibacterium</taxon>
    </lineage>
</organism>
<comment type="caution">
    <text evidence="1">The sequence shown here is derived from an EMBL/GenBank/DDBJ whole genome shotgun (WGS) entry which is preliminary data.</text>
</comment>
<keyword evidence="2" id="KW-1185">Reference proteome</keyword>
<dbReference type="EMBL" id="JBHUOP010000004">
    <property type="protein sequence ID" value="MFD2840854.1"/>
    <property type="molecule type" value="Genomic_DNA"/>
</dbReference>
<dbReference type="Gene3D" id="3.40.50.720">
    <property type="entry name" value="NAD(P)-binding Rossmann-like Domain"/>
    <property type="match status" value="1"/>
</dbReference>
<dbReference type="Proteomes" id="UP001597391">
    <property type="component" value="Unassembled WGS sequence"/>
</dbReference>
<evidence type="ECO:0000313" key="1">
    <source>
        <dbReference type="EMBL" id="MFD2840854.1"/>
    </source>
</evidence>
<dbReference type="InterPro" id="IPR036291">
    <property type="entry name" value="NAD(P)-bd_dom_sf"/>
</dbReference>
<evidence type="ECO:0000313" key="2">
    <source>
        <dbReference type="Proteomes" id="UP001597391"/>
    </source>
</evidence>
<protein>
    <submittedName>
        <fullName evidence="1">Nucleoside-diphosphate sugar epimerase</fullName>
    </submittedName>
</protein>
<sequence>MERNVRELLGARRVSDRSKSPNRFANAKAVIVAAHHCDFAAVVGRNESSRRTHFAARAENIVVDAMISQVPHLVVVSTAMVTGTRPGRSVILDDDPLEPQREGYVGDVVAFEEAFHTAITALPQDKAPHVTVVRPTAVVGPDIDTLVTRHFEAPRVLSIRGEHKPWQFAHVKDVASAIEVVIRERIYGSVVVGAVRQDEHGTLIPDQLCMQELLAVTGMRGIEVTKDMAFSTAHRLHRFGVLPAPARDLEMAVYPWSVNPIKLVEHGWRSQVSSEQCAQEIAEQVRGRIGVAGRRVGHRDAAALGAAGAAVALLSTAAIWRQARGRS</sequence>
<reference evidence="2" key="1">
    <citation type="journal article" date="2019" name="Int. J. Syst. Evol. Microbiol.">
        <title>The Global Catalogue of Microorganisms (GCM) 10K type strain sequencing project: providing services to taxonomists for standard genome sequencing and annotation.</title>
        <authorList>
            <consortium name="The Broad Institute Genomics Platform"/>
            <consortium name="The Broad Institute Genome Sequencing Center for Infectious Disease"/>
            <person name="Wu L."/>
            <person name="Ma J."/>
        </authorList>
    </citation>
    <scope>NUCLEOTIDE SEQUENCE [LARGE SCALE GENOMIC DNA]</scope>
    <source>
        <strain evidence="2">KCTC 33576</strain>
    </source>
</reference>
<gene>
    <name evidence="1" type="ORF">ACFSYH_09755</name>
</gene>
<name>A0ABW5XHH2_9MICO</name>